<dbReference type="PANTHER" id="PTHR33178:SF10">
    <property type="entry name" value="STRESS-RESPONSE A_B BARREL DOMAIN-CONTAINING PROTEIN"/>
    <property type="match status" value="1"/>
</dbReference>
<evidence type="ECO:0000256" key="1">
    <source>
        <dbReference type="ARBA" id="ARBA00011738"/>
    </source>
</evidence>
<sequence length="99" mass="11389">MYEHMVFFKFNERLTKDKEQELLNKLSSFKEKIPGIVELTAGINVTEETENIRGYTLGLRVTFDSKQSLDDYGPHPVHQNFVQALDGVIEDVVVVDYPI</sequence>
<dbReference type="InterPro" id="IPR013097">
    <property type="entry name" value="Dabb"/>
</dbReference>
<dbReference type="InterPro" id="IPR044662">
    <property type="entry name" value="HS1/DABB1-like"/>
</dbReference>
<dbReference type="RefSeq" id="WP_184244879.1">
    <property type="nucleotide sequence ID" value="NZ_BAAACU010000002.1"/>
</dbReference>
<dbReference type="Gene3D" id="3.30.70.100">
    <property type="match status" value="1"/>
</dbReference>
<feature type="domain" description="Stress-response A/B barrel" evidence="2">
    <location>
        <begin position="2"/>
        <end position="97"/>
    </location>
</feature>
<dbReference type="AlphaFoldDB" id="A0A841RHS6"/>
<reference evidence="3 4" key="1">
    <citation type="submission" date="2020-08" db="EMBL/GenBank/DDBJ databases">
        <title>Genomic Encyclopedia of Type Strains, Phase IV (KMG-IV): sequencing the most valuable type-strain genomes for metagenomic binning, comparative biology and taxonomic classification.</title>
        <authorList>
            <person name="Goeker M."/>
        </authorList>
    </citation>
    <scope>NUCLEOTIDE SEQUENCE [LARGE SCALE GENOMIC DNA]</scope>
    <source>
        <strain evidence="3 4">DSM 11805</strain>
    </source>
</reference>
<evidence type="ECO:0000313" key="3">
    <source>
        <dbReference type="EMBL" id="MBB6512039.1"/>
    </source>
</evidence>
<comment type="subunit">
    <text evidence="1">Homodimer.</text>
</comment>
<organism evidence="3 4">
    <name type="scientific">Gracilibacillus halotolerans</name>
    <dbReference type="NCBI Taxonomy" id="74386"/>
    <lineage>
        <taxon>Bacteria</taxon>
        <taxon>Bacillati</taxon>
        <taxon>Bacillota</taxon>
        <taxon>Bacilli</taxon>
        <taxon>Bacillales</taxon>
        <taxon>Bacillaceae</taxon>
        <taxon>Gracilibacillus</taxon>
    </lineage>
</organism>
<evidence type="ECO:0000259" key="2">
    <source>
        <dbReference type="PROSITE" id="PS51502"/>
    </source>
</evidence>
<comment type="caution">
    <text evidence="3">The sequence shown here is derived from an EMBL/GenBank/DDBJ whole genome shotgun (WGS) entry which is preliminary data.</text>
</comment>
<proteinExistence type="predicted"/>
<dbReference type="PANTHER" id="PTHR33178">
    <property type="match status" value="1"/>
</dbReference>
<dbReference type="PROSITE" id="PS51502">
    <property type="entry name" value="S_R_A_B_BARREL"/>
    <property type="match status" value="1"/>
</dbReference>
<dbReference type="Proteomes" id="UP000572212">
    <property type="component" value="Unassembled WGS sequence"/>
</dbReference>
<name>A0A841RHS6_9BACI</name>
<keyword evidence="4" id="KW-1185">Reference proteome</keyword>
<protein>
    <recommendedName>
        <fullName evidence="2">Stress-response A/B barrel domain-containing protein</fullName>
    </recommendedName>
</protein>
<dbReference type="InterPro" id="IPR011008">
    <property type="entry name" value="Dimeric_a/b-barrel"/>
</dbReference>
<dbReference type="SMART" id="SM00886">
    <property type="entry name" value="Dabb"/>
    <property type="match status" value="1"/>
</dbReference>
<gene>
    <name evidence="3" type="ORF">GGQ92_000820</name>
</gene>
<evidence type="ECO:0000313" key="4">
    <source>
        <dbReference type="Proteomes" id="UP000572212"/>
    </source>
</evidence>
<dbReference type="Pfam" id="PF07876">
    <property type="entry name" value="Dabb"/>
    <property type="match status" value="1"/>
</dbReference>
<accession>A0A841RHS6</accession>
<dbReference type="SUPFAM" id="SSF54909">
    <property type="entry name" value="Dimeric alpha+beta barrel"/>
    <property type="match status" value="1"/>
</dbReference>
<dbReference type="EMBL" id="JACHON010000002">
    <property type="protein sequence ID" value="MBB6512039.1"/>
    <property type="molecule type" value="Genomic_DNA"/>
</dbReference>